<evidence type="ECO:0000313" key="4">
    <source>
        <dbReference type="Proteomes" id="UP000663855"/>
    </source>
</evidence>
<dbReference type="InterPro" id="IPR036514">
    <property type="entry name" value="SGNH_hydro_sf"/>
</dbReference>
<name>A0A815QYB7_9BILA</name>
<gene>
    <name evidence="3" type="ORF">BYL167_LOCUS55159</name>
    <name evidence="2" type="ORF">CJN711_LOCUS25531</name>
</gene>
<comment type="caution">
    <text evidence="2">The sequence shown here is derived from an EMBL/GenBank/DDBJ whole genome shotgun (WGS) entry which is preliminary data.</text>
</comment>
<organism evidence="2 4">
    <name type="scientific">Rotaria magnacalcarata</name>
    <dbReference type="NCBI Taxonomy" id="392030"/>
    <lineage>
        <taxon>Eukaryota</taxon>
        <taxon>Metazoa</taxon>
        <taxon>Spiralia</taxon>
        <taxon>Gnathifera</taxon>
        <taxon>Rotifera</taxon>
        <taxon>Eurotatoria</taxon>
        <taxon>Bdelloidea</taxon>
        <taxon>Philodinida</taxon>
        <taxon>Philodinidae</taxon>
        <taxon>Rotaria</taxon>
    </lineage>
</organism>
<sequence>TIMKYLLGIAFLLYQAVASNDIPQYTRVVTFGDSTTDSGIAYRISNRTSSHVPPFNNRGGFVDDLVRNEVLTQKLLLNATLQNFACGSATADNAIAQGIMSRNANLVANYEIRSRTKLPGVRQQIDLCINEMMNKFIDFDRTLYMIWSGTNNYCFNKSLTDLDTVTSIIDYVRYLAVFDARNIAIINEPPVDLFPAFRNKAETATI</sequence>
<feature type="signal peptide" evidence="1">
    <location>
        <begin position="1"/>
        <end position="18"/>
    </location>
</feature>
<dbReference type="Proteomes" id="UP000663855">
    <property type="component" value="Unassembled WGS sequence"/>
</dbReference>
<accession>A0A815QYB7</accession>
<dbReference type="AlphaFoldDB" id="A0A815QYB7"/>
<evidence type="ECO:0000313" key="3">
    <source>
        <dbReference type="EMBL" id="CAF4990467.1"/>
    </source>
</evidence>
<dbReference type="EMBL" id="CAJOBH010202368">
    <property type="protein sequence ID" value="CAF4990467.1"/>
    <property type="molecule type" value="Genomic_DNA"/>
</dbReference>
<dbReference type="Proteomes" id="UP000681967">
    <property type="component" value="Unassembled WGS sequence"/>
</dbReference>
<proteinExistence type="predicted"/>
<protein>
    <submittedName>
        <fullName evidence="2">Uncharacterized protein</fullName>
    </submittedName>
</protein>
<dbReference type="Gene3D" id="3.40.50.1110">
    <property type="entry name" value="SGNH hydrolase"/>
    <property type="match status" value="1"/>
</dbReference>
<reference evidence="2" key="1">
    <citation type="submission" date="2021-02" db="EMBL/GenBank/DDBJ databases">
        <authorList>
            <person name="Nowell W R."/>
        </authorList>
    </citation>
    <scope>NUCLEOTIDE SEQUENCE</scope>
</reference>
<dbReference type="EMBL" id="CAJNOV010011907">
    <property type="protein sequence ID" value="CAF1468757.1"/>
    <property type="molecule type" value="Genomic_DNA"/>
</dbReference>
<evidence type="ECO:0000313" key="2">
    <source>
        <dbReference type="EMBL" id="CAF1468757.1"/>
    </source>
</evidence>
<keyword evidence="1" id="KW-0732">Signal</keyword>
<dbReference type="SUPFAM" id="SSF52266">
    <property type="entry name" value="SGNH hydrolase"/>
    <property type="match status" value="1"/>
</dbReference>
<evidence type="ECO:0000256" key="1">
    <source>
        <dbReference type="SAM" id="SignalP"/>
    </source>
</evidence>
<feature type="chain" id="PRO_5036412201" evidence="1">
    <location>
        <begin position="19"/>
        <end position="206"/>
    </location>
</feature>
<feature type="non-terminal residue" evidence="2">
    <location>
        <position position="1"/>
    </location>
</feature>